<dbReference type="Proteomes" id="UP000789405">
    <property type="component" value="Unassembled WGS sequence"/>
</dbReference>
<gene>
    <name evidence="1" type="ORF">DERYTH_LOCUS6804</name>
</gene>
<dbReference type="AlphaFoldDB" id="A0A9N9BZG3"/>
<accession>A0A9N9BZG3</accession>
<comment type="caution">
    <text evidence="1">The sequence shown here is derived from an EMBL/GenBank/DDBJ whole genome shotgun (WGS) entry which is preliminary data.</text>
</comment>
<keyword evidence="2" id="KW-1185">Reference proteome</keyword>
<evidence type="ECO:0000313" key="2">
    <source>
        <dbReference type="Proteomes" id="UP000789405"/>
    </source>
</evidence>
<reference evidence="1" key="1">
    <citation type="submission" date="2021-06" db="EMBL/GenBank/DDBJ databases">
        <authorList>
            <person name="Kallberg Y."/>
            <person name="Tangrot J."/>
            <person name="Rosling A."/>
        </authorList>
    </citation>
    <scope>NUCLEOTIDE SEQUENCE</scope>
    <source>
        <strain evidence="1">MA453B</strain>
    </source>
</reference>
<dbReference type="EMBL" id="CAJVPY010003160">
    <property type="protein sequence ID" value="CAG8583378.1"/>
    <property type="molecule type" value="Genomic_DNA"/>
</dbReference>
<proteinExistence type="predicted"/>
<organism evidence="1 2">
    <name type="scientific">Dentiscutata erythropus</name>
    <dbReference type="NCBI Taxonomy" id="1348616"/>
    <lineage>
        <taxon>Eukaryota</taxon>
        <taxon>Fungi</taxon>
        <taxon>Fungi incertae sedis</taxon>
        <taxon>Mucoromycota</taxon>
        <taxon>Glomeromycotina</taxon>
        <taxon>Glomeromycetes</taxon>
        <taxon>Diversisporales</taxon>
        <taxon>Gigasporaceae</taxon>
        <taxon>Dentiscutata</taxon>
    </lineage>
</organism>
<protein>
    <submittedName>
        <fullName evidence="1">26637_t:CDS:1</fullName>
    </submittedName>
</protein>
<evidence type="ECO:0000313" key="1">
    <source>
        <dbReference type="EMBL" id="CAG8583378.1"/>
    </source>
</evidence>
<sequence>MPQLSLNKKLKITWYSAEKANNEFSFVDINFCLKINQDETNQQIHTEVQSQVKKIIFTFCLSEHCNHILNLIAKHFNQHPFISAFDKQYYSPNQICEAVVREIYIYCKNNNLK</sequence>
<name>A0A9N9BZG3_9GLOM</name>